<keyword evidence="5" id="KW-0808">Transferase</keyword>
<dbReference type="SUPFAM" id="SSF52833">
    <property type="entry name" value="Thioredoxin-like"/>
    <property type="match status" value="1"/>
</dbReference>
<dbReference type="InterPro" id="IPR004046">
    <property type="entry name" value="GST_C"/>
</dbReference>
<evidence type="ECO:0000256" key="6">
    <source>
        <dbReference type="ARBA" id="ARBA00032759"/>
    </source>
</evidence>
<comment type="similarity">
    <text evidence="1">Belongs to the GST superfamily. Pi family.</text>
</comment>
<feature type="domain" description="GST N-terminal" evidence="7">
    <location>
        <begin position="21"/>
        <end position="102"/>
    </location>
</feature>
<dbReference type="SFLD" id="SFLDS00019">
    <property type="entry name" value="Glutathione_Transferase_(cytos"/>
    <property type="match status" value="1"/>
</dbReference>
<dbReference type="GO" id="GO:0005829">
    <property type="term" value="C:cytosol"/>
    <property type="evidence" value="ECO:0007669"/>
    <property type="project" value="TreeGrafter"/>
</dbReference>
<dbReference type="InterPro" id="IPR050213">
    <property type="entry name" value="GST_superfamily"/>
</dbReference>
<dbReference type="EMBL" id="JANPWB010000007">
    <property type="protein sequence ID" value="KAJ1168314.1"/>
    <property type="molecule type" value="Genomic_DNA"/>
</dbReference>
<evidence type="ECO:0000256" key="2">
    <source>
        <dbReference type="ARBA" id="ARBA00011055"/>
    </source>
</evidence>
<dbReference type="PRINTS" id="PR01266">
    <property type="entry name" value="GSTRNSFRASEA"/>
</dbReference>
<comment type="similarity">
    <text evidence="2">Belongs to the GST superfamily. Alpha family.</text>
</comment>
<dbReference type="PANTHER" id="PTHR11571">
    <property type="entry name" value="GLUTATHIONE S-TRANSFERASE"/>
    <property type="match status" value="1"/>
</dbReference>
<dbReference type="Pfam" id="PF02798">
    <property type="entry name" value="GST_N"/>
    <property type="match status" value="1"/>
</dbReference>
<comment type="caution">
    <text evidence="9">The sequence shown here is derived from an EMBL/GenBank/DDBJ whole genome shotgun (WGS) entry which is preliminary data.</text>
</comment>
<dbReference type="InterPro" id="IPR036282">
    <property type="entry name" value="Glutathione-S-Trfase_C_sf"/>
</dbReference>
<evidence type="ECO:0000256" key="4">
    <source>
        <dbReference type="ARBA" id="ARBA00012452"/>
    </source>
</evidence>
<evidence type="ECO:0000259" key="8">
    <source>
        <dbReference type="PROSITE" id="PS50405"/>
    </source>
</evidence>
<comment type="subunit">
    <text evidence="3">Homodimer.</text>
</comment>
<accession>A0AAV7SW36</accession>
<dbReference type="Gene3D" id="1.20.1050.10">
    <property type="match status" value="1"/>
</dbReference>
<evidence type="ECO:0000256" key="1">
    <source>
        <dbReference type="ARBA" id="ARBA00007297"/>
    </source>
</evidence>
<dbReference type="FunFam" id="1.20.1050.10:FF:000020">
    <property type="entry name" value="Glutathione S-transferase P 1"/>
    <property type="match status" value="1"/>
</dbReference>
<evidence type="ECO:0000256" key="5">
    <source>
        <dbReference type="ARBA" id="ARBA00022679"/>
    </source>
</evidence>
<evidence type="ECO:0000313" key="10">
    <source>
        <dbReference type="Proteomes" id="UP001066276"/>
    </source>
</evidence>
<dbReference type="InterPro" id="IPR036249">
    <property type="entry name" value="Thioredoxin-like_sf"/>
</dbReference>
<evidence type="ECO:0000256" key="3">
    <source>
        <dbReference type="ARBA" id="ARBA00011738"/>
    </source>
</evidence>
<dbReference type="SFLD" id="SFLDG01205">
    <property type="entry name" value="AMPS.1"/>
    <property type="match status" value="1"/>
</dbReference>
<dbReference type="EC" id="2.5.1.18" evidence="4"/>
<keyword evidence="10" id="KW-1185">Reference proteome</keyword>
<dbReference type="GO" id="GO:0004364">
    <property type="term" value="F:glutathione transferase activity"/>
    <property type="evidence" value="ECO:0007669"/>
    <property type="project" value="UniProtKB-EC"/>
</dbReference>
<dbReference type="SFLD" id="SFLDG00363">
    <property type="entry name" value="AMPS_(cytGST):_Alpha-__Mu-__Pi"/>
    <property type="match status" value="1"/>
</dbReference>
<dbReference type="Proteomes" id="UP001066276">
    <property type="component" value="Chromosome 4_1"/>
</dbReference>
<reference evidence="9" key="1">
    <citation type="journal article" date="2022" name="bioRxiv">
        <title>Sequencing and chromosome-scale assembly of the giantPleurodeles waltlgenome.</title>
        <authorList>
            <person name="Brown T."/>
            <person name="Elewa A."/>
            <person name="Iarovenko S."/>
            <person name="Subramanian E."/>
            <person name="Araus A.J."/>
            <person name="Petzold A."/>
            <person name="Susuki M."/>
            <person name="Suzuki K.-i.T."/>
            <person name="Hayashi T."/>
            <person name="Toyoda A."/>
            <person name="Oliveira C."/>
            <person name="Osipova E."/>
            <person name="Leigh N.D."/>
            <person name="Simon A."/>
            <person name="Yun M.H."/>
        </authorList>
    </citation>
    <scope>NUCLEOTIDE SEQUENCE</scope>
    <source>
        <strain evidence="9">20211129_DDA</strain>
        <tissue evidence="9">Liver</tissue>
    </source>
</reference>
<name>A0AAV7SW36_PLEWA</name>
<dbReference type="PROSITE" id="PS50404">
    <property type="entry name" value="GST_NTER"/>
    <property type="match status" value="1"/>
</dbReference>
<dbReference type="SUPFAM" id="SSF47616">
    <property type="entry name" value="GST C-terminal domain-like"/>
    <property type="match status" value="1"/>
</dbReference>
<dbReference type="InterPro" id="IPR003080">
    <property type="entry name" value="GST_alpha"/>
</dbReference>
<dbReference type="Pfam" id="PF14497">
    <property type="entry name" value="GST_C_3"/>
    <property type="match status" value="1"/>
</dbReference>
<dbReference type="GO" id="GO:0006749">
    <property type="term" value="P:glutathione metabolic process"/>
    <property type="evidence" value="ECO:0007669"/>
    <property type="project" value="TreeGrafter"/>
</dbReference>
<protein>
    <recommendedName>
        <fullName evidence="4">glutathione transferase</fullName>
        <ecNumber evidence="4">2.5.1.18</ecNumber>
    </recommendedName>
    <alternativeName>
        <fullName evidence="6">GST class-pi</fullName>
    </alternativeName>
</protein>
<proteinExistence type="inferred from homology"/>
<sequence length="229" mass="26633">MAHLRGWTGRRAAAQRGTTMTQYTITYFNIRGRTGAMRYLLADQGCEWKEDKVCSQDWNDGKVELKKTAVFGQIPMFADGDFIMFQSNAILRYLGRKHDLYGKNIKEAALIDMANDGVEDLREKIYKCVKQEWKTNKEKYLEELPNHLRNFERLLSQNSSGFIIGSTVSFADYNLLDILLFHLFIAPDCLNSFPRLKAFKEKMESRPKLKAFLQSNEHKTRPFLPENML</sequence>
<dbReference type="AlphaFoldDB" id="A0AAV7SW36"/>
<dbReference type="InterPro" id="IPR010987">
    <property type="entry name" value="Glutathione-S-Trfase_C-like"/>
</dbReference>
<dbReference type="PROSITE" id="PS50405">
    <property type="entry name" value="GST_CTER"/>
    <property type="match status" value="1"/>
</dbReference>
<dbReference type="InterPro" id="IPR040079">
    <property type="entry name" value="Glutathione_S-Trfase"/>
</dbReference>
<gene>
    <name evidence="9" type="ORF">NDU88_000243</name>
</gene>
<dbReference type="InterPro" id="IPR004045">
    <property type="entry name" value="Glutathione_S-Trfase_N"/>
</dbReference>
<organism evidence="9 10">
    <name type="scientific">Pleurodeles waltl</name>
    <name type="common">Iberian ribbed newt</name>
    <dbReference type="NCBI Taxonomy" id="8319"/>
    <lineage>
        <taxon>Eukaryota</taxon>
        <taxon>Metazoa</taxon>
        <taxon>Chordata</taxon>
        <taxon>Craniata</taxon>
        <taxon>Vertebrata</taxon>
        <taxon>Euteleostomi</taxon>
        <taxon>Amphibia</taxon>
        <taxon>Batrachia</taxon>
        <taxon>Caudata</taxon>
        <taxon>Salamandroidea</taxon>
        <taxon>Salamandridae</taxon>
        <taxon>Pleurodelinae</taxon>
        <taxon>Pleurodeles</taxon>
    </lineage>
</organism>
<evidence type="ECO:0000313" key="9">
    <source>
        <dbReference type="EMBL" id="KAJ1168314.1"/>
    </source>
</evidence>
<evidence type="ECO:0000259" key="7">
    <source>
        <dbReference type="PROSITE" id="PS50404"/>
    </source>
</evidence>
<dbReference type="PANTHER" id="PTHR11571:SF141">
    <property type="entry name" value="GLUTATHIONE S-TRANSFERASE"/>
    <property type="match status" value="1"/>
</dbReference>
<dbReference type="Gene3D" id="3.40.30.10">
    <property type="entry name" value="Glutaredoxin"/>
    <property type="match status" value="1"/>
</dbReference>
<feature type="domain" description="GST C-terminal" evidence="8">
    <location>
        <begin position="104"/>
        <end position="223"/>
    </location>
</feature>